<evidence type="ECO:0000256" key="3">
    <source>
        <dbReference type="ARBA" id="ARBA00022448"/>
    </source>
</evidence>
<dbReference type="GO" id="GO:0005634">
    <property type="term" value="C:nucleus"/>
    <property type="evidence" value="ECO:0007669"/>
    <property type="project" value="UniProtKB-SubCell"/>
</dbReference>
<name>A0A1D1ZXW0_AUXPR</name>
<dbReference type="AlphaFoldDB" id="A0A1D1ZXW0"/>
<sequence>MTAADEFVSYTRQLGSPFVSPADRSVADEWLRRFRASPGAWSVTLALLSQPHAGLAVQLQACQALTWKCRRQLEELGGEWGVVVRGVVAALAQLSALPRSSPVSLACCVTLAAMALRVRDWEEPLALLGHHLSTAQLLHLFTVLPQECEDAERETGVDQLADIHPARARLRAWVPAVLPWLRSVHGKESRPGSAIEASILAAFSAWVAWGCLEELEVGQADYFIAAACACLEPSGNPSRAQQGVDVLAEVIERASPKQSATLERLALQFASTAAGGPQGSTAVASLLGLYCADSRNQGVVAGRGKTGAALREALLSFLVSSRAPDTGTAADRLDCALAASIMAALENVLRDSTAFGVGDKGLRMPQNTVPERMSPTELKDFAATVLKTLLRLVRPLGIAVDSSRSGDLGEVSDDFPGGTPQDARDYAQTLIEACVRTLGLANSLQLLVHEVRAAAQTSPPDHLVTLDSALFLLSCAYLDTEAEDMVTDWQQAPSSVPDLAALLGGVPSLGPGSPGPTQLHLDSLACFSALAPGLVPALAARPERDALLGRALDLSLGCLRAAGGAEPGGPAPARRAALLERSPATLCTLCLAAQRAGAPPTQALVPALESAIAFLAQAGPASVGAPDACRQLAVAATHICAGLPAASLGAPAMALVTACGPGGGLPPAAALASTLALLEAFECRGAGDPATSAPARASSSQALAGWRALARDAGASLPRAELADRLSRCLASCLALAPDLARPELPGLLEWCVGCMARPGEESTHVLLCRALETWGADVTARPLLLRAVLDVLGRGVAGSDAATVAARQTTLLCALRTLRSDRVAQAELAPRAAEAATAGMSSQNPTLARNALKLLAELLLPLGIEGSSAPGLLRSLAPTVVCALFVAFASPVLAWPLPQLAKLTGDVGLLAALCALEEGLQGDVVERATGLLAGWSAQAGRRLLDPGTLGEREAGALQAAWEWGPAVSVGLCRGVAMLGLAAPRATSLAQATRDLQLTVAAVAGAMRAAIAA</sequence>
<reference evidence="5" key="1">
    <citation type="submission" date="2015-08" db="EMBL/GenBank/DDBJ databases">
        <authorList>
            <person name="Babu N.S."/>
            <person name="Beckwith C.J."/>
            <person name="Beseler K.G."/>
            <person name="Brison A."/>
            <person name="Carone J.V."/>
            <person name="Caskin T.P."/>
            <person name="Diamond M."/>
            <person name="Durham M.E."/>
            <person name="Foxe J.M."/>
            <person name="Go M."/>
            <person name="Henderson B.A."/>
            <person name="Jones I.B."/>
            <person name="McGettigan J.A."/>
            <person name="Micheletti S.J."/>
            <person name="Nasrallah M.E."/>
            <person name="Ortiz D."/>
            <person name="Piller C.R."/>
            <person name="Privatt S.R."/>
            <person name="Schneider S.L."/>
            <person name="Sharp S."/>
            <person name="Smith T.C."/>
            <person name="Stanton J.D."/>
            <person name="Ullery H.E."/>
            <person name="Wilson R.J."/>
            <person name="Serrano M.G."/>
            <person name="Buck G."/>
            <person name="Lee V."/>
            <person name="Wang Y."/>
            <person name="Carvalho R."/>
            <person name="Voegtly L."/>
            <person name="Shi R."/>
            <person name="Duckworth R."/>
            <person name="Johnson A."/>
            <person name="Loviza R."/>
            <person name="Walstead R."/>
            <person name="Shah Z."/>
            <person name="Kiflezghi M."/>
            <person name="Wade K."/>
            <person name="Ball S.L."/>
            <person name="Bradley K.W."/>
            <person name="Asai D.J."/>
            <person name="Bowman C.A."/>
            <person name="Russell D.A."/>
            <person name="Pope W.H."/>
            <person name="Jacobs-Sera D."/>
            <person name="Hendrix R.W."/>
            <person name="Hatfull G.F."/>
        </authorList>
    </citation>
    <scope>NUCLEOTIDE SEQUENCE</scope>
</reference>
<proteinExistence type="inferred from homology"/>
<dbReference type="InterPro" id="IPR011989">
    <property type="entry name" value="ARM-like"/>
</dbReference>
<dbReference type="PANTHER" id="PTHR12363:SF33">
    <property type="entry name" value="IMPORTIN-13"/>
    <property type="match status" value="1"/>
</dbReference>
<evidence type="ECO:0000256" key="4">
    <source>
        <dbReference type="ARBA" id="ARBA00023242"/>
    </source>
</evidence>
<evidence type="ECO:0008006" key="6">
    <source>
        <dbReference type="Google" id="ProtNLM"/>
    </source>
</evidence>
<evidence type="ECO:0000256" key="1">
    <source>
        <dbReference type="ARBA" id="ARBA00004123"/>
    </source>
</evidence>
<dbReference type="EMBL" id="GDKF01006931">
    <property type="protein sequence ID" value="JAT71691.1"/>
    <property type="molecule type" value="Transcribed_RNA"/>
</dbReference>
<dbReference type="GO" id="GO:0005737">
    <property type="term" value="C:cytoplasm"/>
    <property type="evidence" value="ECO:0007669"/>
    <property type="project" value="TreeGrafter"/>
</dbReference>
<comment type="subcellular location">
    <subcellularLocation>
        <location evidence="1">Nucleus</location>
    </subcellularLocation>
</comment>
<dbReference type="GO" id="GO:0006606">
    <property type="term" value="P:protein import into nucleus"/>
    <property type="evidence" value="ECO:0007669"/>
    <property type="project" value="TreeGrafter"/>
</dbReference>
<dbReference type="InterPro" id="IPR016024">
    <property type="entry name" value="ARM-type_fold"/>
</dbReference>
<keyword evidence="3" id="KW-0813">Transport</keyword>
<dbReference type="Gene3D" id="1.25.10.10">
    <property type="entry name" value="Leucine-rich Repeat Variant"/>
    <property type="match status" value="1"/>
</dbReference>
<gene>
    <name evidence="5" type="ORF">g.28776</name>
</gene>
<dbReference type="InterPro" id="IPR051345">
    <property type="entry name" value="Importin_beta-like_NTR"/>
</dbReference>
<dbReference type="PANTHER" id="PTHR12363">
    <property type="entry name" value="TRANSPORTIN 3 AND IMPORTIN 13"/>
    <property type="match status" value="1"/>
</dbReference>
<comment type="similarity">
    <text evidence="2">Belongs to the importin beta family.</text>
</comment>
<protein>
    <recommendedName>
        <fullName evidence="6">Importin N-terminal domain-containing protein</fullName>
    </recommendedName>
</protein>
<evidence type="ECO:0000256" key="2">
    <source>
        <dbReference type="ARBA" id="ARBA00007991"/>
    </source>
</evidence>
<evidence type="ECO:0000313" key="5">
    <source>
        <dbReference type="EMBL" id="JAT71691.1"/>
    </source>
</evidence>
<organism evidence="5">
    <name type="scientific">Auxenochlorella protothecoides</name>
    <name type="common">Green microalga</name>
    <name type="synonym">Chlorella protothecoides</name>
    <dbReference type="NCBI Taxonomy" id="3075"/>
    <lineage>
        <taxon>Eukaryota</taxon>
        <taxon>Viridiplantae</taxon>
        <taxon>Chlorophyta</taxon>
        <taxon>core chlorophytes</taxon>
        <taxon>Trebouxiophyceae</taxon>
        <taxon>Chlorellales</taxon>
        <taxon>Chlorellaceae</taxon>
        <taxon>Auxenochlorella</taxon>
    </lineage>
</organism>
<accession>A0A1D1ZXW0</accession>
<dbReference type="SUPFAM" id="SSF48371">
    <property type="entry name" value="ARM repeat"/>
    <property type="match status" value="1"/>
</dbReference>
<keyword evidence="4" id="KW-0539">Nucleus</keyword>